<sequence>MKILFASKNKNKFKEIKQIFKDSKFEIIFDDDLEDIVEDKDTILGNAQKKSEEIFLKHNIPVLSDDSGLFVEALGNLPGVSTARYAGENASDQENIEKMLKNLSNEENRKAFFKTVIYFFDGETRLDTEGTLNGQITTSPRGNNGFGYDPIFEIDGSTLAELSFEEKTEISHRKIAAKKMCDLLIDTFEE</sequence>
<dbReference type="EMBL" id="KC811145">
    <property type="protein sequence ID" value="AGQ19891.1"/>
    <property type="molecule type" value="Genomic_DNA"/>
</dbReference>
<evidence type="ECO:0000256" key="2">
    <source>
        <dbReference type="ARBA" id="ARBA00011738"/>
    </source>
</evidence>
<dbReference type="GO" id="GO:0000166">
    <property type="term" value="F:nucleotide binding"/>
    <property type="evidence" value="ECO:0007669"/>
    <property type="project" value="UniProtKB-KW"/>
</dbReference>
<dbReference type="FunFam" id="3.90.950.10:FF:000001">
    <property type="entry name" value="dITP/XTP pyrophosphatase"/>
    <property type="match status" value="1"/>
</dbReference>
<dbReference type="GO" id="GO:0036220">
    <property type="term" value="F:ITP diphosphatase activity"/>
    <property type="evidence" value="ECO:0007669"/>
    <property type="project" value="UniProtKB-UniRule"/>
</dbReference>
<dbReference type="GO" id="GO:0017111">
    <property type="term" value="F:ribonucleoside triphosphate phosphatase activity"/>
    <property type="evidence" value="ECO:0007669"/>
    <property type="project" value="InterPro"/>
</dbReference>
<evidence type="ECO:0000256" key="5">
    <source>
        <dbReference type="ARBA" id="ARBA00022801"/>
    </source>
</evidence>
<comment type="caution">
    <text evidence="10">Lacks conserved residue(s) required for the propagation of feature annotation.</text>
</comment>
<comment type="subunit">
    <text evidence="2 10">Homodimer.</text>
</comment>
<dbReference type="CDD" id="cd00515">
    <property type="entry name" value="HAM1"/>
    <property type="match status" value="1"/>
</dbReference>
<keyword evidence="7 10" id="KW-0546">Nucleotide metabolism</keyword>
<comment type="cofactor">
    <cofactor evidence="10">
        <name>Mg(2+)</name>
        <dbReference type="ChEBI" id="CHEBI:18420"/>
    </cofactor>
    <text evidence="10">Binds 1 Mg(2+) ion per subunit.</text>
</comment>
<evidence type="ECO:0000256" key="9">
    <source>
        <dbReference type="ARBA" id="ARBA00052017"/>
    </source>
</evidence>
<feature type="binding site" evidence="10">
    <location>
        <begin position="7"/>
        <end position="12"/>
    </location>
    <ligand>
        <name>substrate</name>
    </ligand>
</feature>
<dbReference type="GO" id="GO:0009146">
    <property type="term" value="P:purine nucleoside triphosphate catabolic process"/>
    <property type="evidence" value="ECO:0007669"/>
    <property type="project" value="UniProtKB-UniRule"/>
</dbReference>
<dbReference type="GO" id="GO:0036222">
    <property type="term" value="F:XTP diphosphatase activity"/>
    <property type="evidence" value="ECO:0007669"/>
    <property type="project" value="UniProtKB-UniRule"/>
</dbReference>
<dbReference type="InterPro" id="IPR029001">
    <property type="entry name" value="ITPase-like_fam"/>
</dbReference>
<dbReference type="HAMAP" id="MF_01405">
    <property type="entry name" value="Non_canon_purine_NTPase"/>
    <property type="match status" value="1"/>
</dbReference>
<evidence type="ECO:0000256" key="11">
    <source>
        <dbReference type="RuleBase" id="RU003781"/>
    </source>
</evidence>
<dbReference type="PANTHER" id="PTHR11067:SF9">
    <property type="entry name" value="INOSINE TRIPHOSPHATE PYROPHOSPHATASE"/>
    <property type="match status" value="1"/>
</dbReference>
<dbReference type="EC" id="3.6.1.66" evidence="10"/>
<protein>
    <recommendedName>
        <fullName evidence="10">dITP/XTP pyrophosphatase</fullName>
        <ecNumber evidence="10">3.6.1.66</ecNumber>
    </recommendedName>
    <alternativeName>
        <fullName evidence="10">Non-canonical purine NTP pyrophosphatase</fullName>
    </alternativeName>
    <alternativeName>
        <fullName evidence="10">Non-standard purine NTP pyrophosphatase</fullName>
    </alternativeName>
    <alternativeName>
        <fullName evidence="10">Nucleoside-triphosphate diphosphatase</fullName>
    </alternativeName>
    <alternativeName>
        <fullName evidence="10">Nucleoside-triphosphate pyrophosphatase</fullName>
        <shortName evidence="10">NTPase</shortName>
    </alternativeName>
</protein>
<feature type="binding site" evidence="10">
    <location>
        <begin position="146"/>
        <end position="149"/>
    </location>
    <ligand>
        <name>substrate</name>
    </ligand>
</feature>
<keyword evidence="4 10" id="KW-0547">Nucleotide-binding</keyword>
<evidence type="ECO:0000256" key="3">
    <source>
        <dbReference type="ARBA" id="ARBA00022723"/>
    </source>
</evidence>
<dbReference type="PANTHER" id="PTHR11067">
    <property type="entry name" value="INOSINE TRIPHOSPHATE PYROPHOSPHATASE/HAM1 PROTEIN"/>
    <property type="match status" value="1"/>
</dbReference>
<feature type="binding site" evidence="10">
    <location>
        <position position="67"/>
    </location>
    <ligand>
        <name>substrate</name>
    </ligand>
</feature>
<dbReference type="SUPFAM" id="SSF52972">
    <property type="entry name" value="ITPase-like"/>
    <property type="match status" value="1"/>
</dbReference>
<evidence type="ECO:0000256" key="6">
    <source>
        <dbReference type="ARBA" id="ARBA00022842"/>
    </source>
</evidence>
<dbReference type="InterPro" id="IPR020922">
    <property type="entry name" value="dITP/XTP_pyrophosphatase"/>
</dbReference>
<feature type="active site" description="Proton acceptor" evidence="10">
    <location>
        <position position="66"/>
    </location>
</feature>
<reference evidence="12" key="1">
    <citation type="journal article" date="2013" name="Sci. Rep.">
        <title>Metagenomics uncovers a new group of low GC and ultra-small marine Actinobacteria.</title>
        <authorList>
            <person name="Ghai R."/>
            <person name="Mizuno C.M."/>
            <person name="Picazo A."/>
            <person name="Camacho A."/>
            <person name="Rodriguez-Valera F."/>
        </authorList>
    </citation>
    <scope>NUCLEOTIDE SEQUENCE</scope>
</reference>
<evidence type="ECO:0000256" key="8">
    <source>
        <dbReference type="ARBA" id="ARBA00051875"/>
    </source>
</evidence>
<dbReference type="NCBIfam" id="TIGR00042">
    <property type="entry name" value="RdgB/HAM1 family non-canonical purine NTP pyrophosphatase"/>
    <property type="match status" value="1"/>
</dbReference>
<name>S5DLX3_9ACTN</name>
<dbReference type="GO" id="GO:0035870">
    <property type="term" value="F:dITP diphosphatase activity"/>
    <property type="evidence" value="ECO:0007669"/>
    <property type="project" value="UniProtKB-UniRule"/>
</dbReference>
<dbReference type="InterPro" id="IPR002637">
    <property type="entry name" value="RdgB/HAM1"/>
</dbReference>
<evidence type="ECO:0000313" key="12">
    <source>
        <dbReference type="EMBL" id="AGQ19891.1"/>
    </source>
</evidence>
<keyword evidence="6 10" id="KW-0460">Magnesium</keyword>
<organism evidence="12">
    <name type="scientific">Candidatus Actinomarina minuta</name>
    <dbReference type="NCBI Taxonomy" id="1389454"/>
    <lineage>
        <taxon>Bacteria</taxon>
        <taxon>Bacillati</taxon>
        <taxon>Actinomycetota</taxon>
        <taxon>Actinomycetes</taxon>
        <taxon>Candidatus Actinomarinidae</taxon>
        <taxon>Candidatus Actinomarinales</taxon>
        <taxon>Candidatus Actinomarineae</taxon>
        <taxon>Candidatus Actinomarinaceae</taxon>
        <taxon>Candidatus Actinomarina</taxon>
    </lineage>
</organism>
<feature type="binding site" evidence="10">
    <location>
        <begin position="172"/>
        <end position="173"/>
    </location>
    <ligand>
        <name>substrate</name>
    </ligand>
</feature>
<comment type="catalytic activity">
    <reaction evidence="8 10">
        <text>dITP + H2O = dIMP + diphosphate + H(+)</text>
        <dbReference type="Rhea" id="RHEA:28342"/>
        <dbReference type="ChEBI" id="CHEBI:15377"/>
        <dbReference type="ChEBI" id="CHEBI:15378"/>
        <dbReference type="ChEBI" id="CHEBI:33019"/>
        <dbReference type="ChEBI" id="CHEBI:61194"/>
        <dbReference type="ChEBI" id="CHEBI:61382"/>
        <dbReference type="EC" id="3.6.1.66"/>
    </reaction>
</comment>
<evidence type="ECO:0000256" key="1">
    <source>
        <dbReference type="ARBA" id="ARBA00008023"/>
    </source>
</evidence>
<keyword evidence="5 10" id="KW-0378">Hydrolase</keyword>
<dbReference type="GO" id="GO:0046872">
    <property type="term" value="F:metal ion binding"/>
    <property type="evidence" value="ECO:0007669"/>
    <property type="project" value="UniProtKB-KW"/>
</dbReference>
<comment type="similarity">
    <text evidence="1 10 11">Belongs to the HAM1 NTPase family.</text>
</comment>
<evidence type="ECO:0000256" key="7">
    <source>
        <dbReference type="ARBA" id="ARBA00023080"/>
    </source>
</evidence>
<dbReference type="GO" id="GO:0009117">
    <property type="term" value="P:nucleotide metabolic process"/>
    <property type="evidence" value="ECO:0007669"/>
    <property type="project" value="UniProtKB-KW"/>
</dbReference>
<keyword evidence="3 10" id="KW-0479">Metal-binding</keyword>
<dbReference type="GO" id="GO:0005829">
    <property type="term" value="C:cytosol"/>
    <property type="evidence" value="ECO:0007669"/>
    <property type="project" value="TreeGrafter"/>
</dbReference>
<dbReference type="Gene3D" id="3.90.950.10">
    <property type="match status" value="1"/>
</dbReference>
<feature type="binding site" evidence="10">
    <location>
        <position position="66"/>
    </location>
    <ligand>
        <name>Mg(2+)</name>
        <dbReference type="ChEBI" id="CHEBI:18420"/>
    </ligand>
</feature>
<dbReference type="AlphaFoldDB" id="S5DLX3"/>
<accession>S5DLX3</accession>
<dbReference type="Pfam" id="PF01725">
    <property type="entry name" value="Ham1p_like"/>
    <property type="match status" value="1"/>
</dbReference>
<comment type="catalytic activity">
    <reaction evidence="9 10">
        <text>XTP + H2O = XMP + diphosphate + H(+)</text>
        <dbReference type="Rhea" id="RHEA:28610"/>
        <dbReference type="ChEBI" id="CHEBI:15377"/>
        <dbReference type="ChEBI" id="CHEBI:15378"/>
        <dbReference type="ChEBI" id="CHEBI:33019"/>
        <dbReference type="ChEBI" id="CHEBI:57464"/>
        <dbReference type="ChEBI" id="CHEBI:61314"/>
        <dbReference type="EC" id="3.6.1.66"/>
    </reaction>
</comment>
<proteinExistence type="inferred from homology"/>
<comment type="function">
    <text evidence="10">Pyrophosphatase that catalyzes the hydrolysis of nucleoside triphosphates to their monophosphate derivatives, with a high preference for the non-canonical purine nucleotides XTP (xanthosine triphosphate), dITP (deoxyinosine triphosphate) and ITP. Seems to function as a house-cleaning enzyme that removes non-canonical purine nucleotides from the nucleotide pool, thus preventing their incorporation into DNA/RNA and avoiding chromosomal lesions.</text>
</comment>
<feature type="binding site" evidence="10">
    <location>
        <position position="167"/>
    </location>
    <ligand>
        <name>substrate</name>
    </ligand>
</feature>
<comment type="catalytic activity">
    <reaction evidence="10">
        <text>ITP + H2O = IMP + diphosphate + H(+)</text>
        <dbReference type="Rhea" id="RHEA:29399"/>
        <dbReference type="ChEBI" id="CHEBI:15377"/>
        <dbReference type="ChEBI" id="CHEBI:15378"/>
        <dbReference type="ChEBI" id="CHEBI:33019"/>
        <dbReference type="ChEBI" id="CHEBI:58053"/>
        <dbReference type="ChEBI" id="CHEBI:61402"/>
        <dbReference type="EC" id="3.6.1.66"/>
    </reaction>
</comment>
<evidence type="ECO:0000256" key="4">
    <source>
        <dbReference type="ARBA" id="ARBA00022741"/>
    </source>
</evidence>
<evidence type="ECO:0000256" key="10">
    <source>
        <dbReference type="HAMAP-Rule" id="MF_01405"/>
    </source>
</evidence>